<reference evidence="3" key="1">
    <citation type="submission" date="2021-11" db="EMBL/GenBank/DDBJ databases">
        <title>Cultivation dependent microbiological survey of springs from the worlds oldest radium mine currently devoted to the extraction of radon-saturated water.</title>
        <authorList>
            <person name="Kapinusova G."/>
            <person name="Smrhova T."/>
            <person name="Strejcek M."/>
            <person name="Suman J."/>
            <person name="Jani K."/>
            <person name="Pajer P."/>
            <person name="Uhlik O."/>
        </authorList>
    </citation>
    <scope>NUCLEOTIDE SEQUENCE [LARGE SCALE GENOMIC DNA]</scope>
    <source>
        <strain evidence="3">J379</strain>
    </source>
</reference>
<protein>
    <recommendedName>
        <fullName evidence="4">Spore coat protein U domain-containing protein</fullName>
    </recommendedName>
</protein>
<evidence type="ECO:0000313" key="3">
    <source>
        <dbReference type="Proteomes" id="UP001058860"/>
    </source>
</evidence>
<evidence type="ECO:0008006" key="4">
    <source>
        <dbReference type="Google" id="ProtNLM"/>
    </source>
</evidence>
<proteinExistence type="predicted"/>
<keyword evidence="3" id="KW-1185">Reference proteome</keyword>
<sequence>MSHRLRSLALAVLVSSSLGAASAAPASAAISNVILPSVVDGEINSTLGFTCTSPFDGVPLTFTSNTVGKLFVYTMAPKAFPVVATPAIRAGANRVSISLPGISANTTGPLTTGRVTVVMVPLDRYGLPNGGLVTRTLTLRCTTGIGS</sequence>
<name>A0ABY5PIN5_9ACTN</name>
<keyword evidence="1" id="KW-0732">Signal</keyword>
<organism evidence="2 3">
    <name type="scientific">Svornostia abyssi</name>
    <dbReference type="NCBI Taxonomy" id="2898438"/>
    <lineage>
        <taxon>Bacteria</taxon>
        <taxon>Bacillati</taxon>
        <taxon>Actinomycetota</taxon>
        <taxon>Thermoleophilia</taxon>
        <taxon>Solirubrobacterales</taxon>
        <taxon>Baekduiaceae</taxon>
        <taxon>Svornostia</taxon>
    </lineage>
</organism>
<feature type="signal peptide" evidence="1">
    <location>
        <begin position="1"/>
        <end position="23"/>
    </location>
</feature>
<evidence type="ECO:0000313" key="2">
    <source>
        <dbReference type="EMBL" id="UUY04486.1"/>
    </source>
</evidence>
<evidence type="ECO:0000256" key="1">
    <source>
        <dbReference type="SAM" id="SignalP"/>
    </source>
</evidence>
<feature type="chain" id="PRO_5046486650" description="Spore coat protein U domain-containing protein" evidence="1">
    <location>
        <begin position="24"/>
        <end position="147"/>
    </location>
</feature>
<dbReference type="RefSeq" id="WP_353864969.1">
    <property type="nucleotide sequence ID" value="NZ_CP088295.1"/>
</dbReference>
<dbReference type="Proteomes" id="UP001058860">
    <property type="component" value="Chromosome"/>
</dbReference>
<dbReference type="EMBL" id="CP088295">
    <property type="protein sequence ID" value="UUY04486.1"/>
    <property type="molecule type" value="Genomic_DNA"/>
</dbReference>
<accession>A0ABY5PIN5</accession>
<gene>
    <name evidence="2" type="ORF">LRS13_02830</name>
</gene>